<feature type="region of interest" description="Disordered" evidence="14">
    <location>
        <begin position="549"/>
        <end position="575"/>
    </location>
</feature>
<evidence type="ECO:0000256" key="6">
    <source>
        <dbReference type="ARBA" id="ARBA00022801"/>
    </source>
</evidence>
<keyword evidence="5" id="KW-0255">Endonuclease</keyword>
<keyword evidence="10" id="KW-0808">Transferase</keyword>
<evidence type="ECO:0000256" key="2">
    <source>
        <dbReference type="ARBA" id="ARBA00022695"/>
    </source>
</evidence>
<dbReference type="InterPro" id="IPR000953">
    <property type="entry name" value="Chromo/chromo_shadow_dom"/>
</dbReference>
<dbReference type="GO" id="GO:0006310">
    <property type="term" value="P:DNA recombination"/>
    <property type="evidence" value="ECO:0007669"/>
    <property type="project" value="UniProtKB-KW"/>
</dbReference>
<dbReference type="Pfam" id="PF24626">
    <property type="entry name" value="SH3_Tf2-1"/>
    <property type="match status" value="1"/>
</dbReference>
<evidence type="ECO:0000256" key="12">
    <source>
        <dbReference type="ARBA" id="ARBA00023172"/>
    </source>
</evidence>
<comment type="subunit">
    <text evidence="1">Component of the NuA4 histone acetyltransferase complex.</text>
</comment>
<dbReference type="EMBL" id="LGTZ01000341">
    <property type="protein sequence ID" value="OJD25639.1"/>
    <property type="molecule type" value="Genomic_DNA"/>
</dbReference>
<evidence type="ECO:0000256" key="3">
    <source>
        <dbReference type="ARBA" id="ARBA00022722"/>
    </source>
</evidence>
<dbReference type="SMART" id="SM00298">
    <property type="entry name" value="CHROMO"/>
    <property type="match status" value="1"/>
</dbReference>
<gene>
    <name evidence="16" type="ORF">ACJ73_02992</name>
</gene>
<dbReference type="PANTHER" id="PTHR42648:SF11">
    <property type="entry name" value="TRANSPOSON TY4-P GAG-POL POLYPROTEIN"/>
    <property type="match status" value="1"/>
</dbReference>
<feature type="region of interest" description="Disordered" evidence="14">
    <location>
        <begin position="177"/>
        <end position="203"/>
    </location>
</feature>
<dbReference type="PROSITE" id="PS50013">
    <property type="entry name" value="CHROMO_2"/>
    <property type="match status" value="1"/>
</dbReference>
<evidence type="ECO:0000259" key="15">
    <source>
        <dbReference type="PROSITE" id="PS50013"/>
    </source>
</evidence>
<dbReference type="GO" id="GO:0046872">
    <property type="term" value="F:metal ion binding"/>
    <property type="evidence" value="ECO:0007669"/>
    <property type="project" value="UniProtKB-KW"/>
</dbReference>
<dbReference type="VEuPathDB" id="FungiDB:ACJ73_02992"/>
<keyword evidence="3" id="KW-0540">Nuclease</keyword>
<keyword evidence="12" id="KW-0233">DNA recombination</keyword>
<evidence type="ECO:0000256" key="11">
    <source>
        <dbReference type="ARBA" id="ARBA00023125"/>
    </source>
</evidence>
<protein>
    <recommendedName>
        <fullName evidence="15">Chromo domain-containing protein</fullName>
    </recommendedName>
</protein>
<keyword evidence="8" id="KW-0229">DNA integration</keyword>
<evidence type="ECO:0000256" key="7">
    <source>
        <dbReference type="ARBA" id="ARBA00022842"/>
    </source>
</evidence>
<feature type="compositionally biased region" description="Basic and acidic residues" evidence="14">
    <location>
        <begin position="191"/>
        <end position="201"/>
    </location>
</feature>
<evidence type="ECO:0000313" key="16">
    <source>
        <dbReference type="EMBL" id="OJD25639.1"/>
    </source>
</evidence>
<evidence type="ECO:0000256" key="10">
    <source>
        <dbReference type="ARBA" id="ARBA00022932"/>
    </source>
</evidence>
<evidence type="ECO:0000256" key="4">
    <source>
        <dbReference type="ARBA" id="ARBA00022723"/>
    </source>
</evidence>
<dbReference type="Proteomes" id="UP000242791">
    <property type="component" value="Unassembled WGS sequence"/>
</dbReference>
<dbReference type="InterPro" id="IPR023780">
    <property type="entry name" value="Chromo_domain"/>
</dbReference>
<accession>A0A1J9RAU2</accession>
<keyword evidence="9" id="KW-0695">RNA-directed DNA polymerase</keyword>
<dbReference type="GO" id="GO:0016787">
    <property type="term" value="F:hydrolase activity"/>
    <property type="evidence" value="ECO:0007669"/>
    <property type="project" value="UniProtKB-KW"/>
</dbReference>
<evidence type="ECO:0000313" key="17">
    <source>
        <dbReference type="Proteomes" id="UP000242791"/>
    </source>
</evidence>
<evidence type="ECO:0000256" key="14">
    <source>
        <dbReference type="SAM" id="MobiDB-lite"/>
    </source>
</evidence>
<feature type="compositionally biased region" description="Basic and acidic residues" evidence="14">
    <location>
        <begin position="667"/>
        <end position="676"/>
    </location>
</feature>
<keyword evidence="4" id="KW-0479">Metal-binding</keyword>
<dbReference type="STRING" id="1658174.A0A1J9RAU2"/>
<evidence type="ECO:0000256" key="8">
    <source>
        <dbReference type="ARBA" id="ARBA00022908"/>
    </source>
</evidence>
<feature type="compositionally biased region" description="Polar residues" evidence="14">
    <location>
        <begin position="123"/>
        <end position="142"/>
    </location>
</feature>
<dbReference type="AlphaFoldDB" id="A0A1J9RAU2"/>
<sequence>MTELRNLVILSSYFDWDEWLLQIKSRARQRNVWGYVDLDVADPPVCTPPKEPELNIRVDDTQAKLKLDFEWKRYVMADRKYEETEKNLNIIADLIQTTVGPAIYHAVRVKTLREQLVQEGSRKTTSPPTPHVNTSAFSTPQAPTLGGNTPDGKPPGQSKGGKPKCVCGKTHRYKNFYLNPNASHKPATWKPNEETEKKERSGSWNLLEHAPSSALQGIQWAGTRCVGGRIVARDGRRLSAQPPRSTASPLTWHKRLGHLSVEVLKLLSNVSTGIKFTTSITSQTDIINDCKTCRISKAQRLVSREPNFRDYEPFSTLHFDLVGLLKEGFASQLHAIHSVESSYRFHQVDAAVTESEVDRTVIARIARAESAYNVRVRRRSLRLEAELPENLWREFYKTAAYIANHLPTRALGWKFPIAINEHLAMTRSGKLRPFPSLAHLRAYGCRVYVRDPNVAKSRKLDPRAHIGWFLVHGTSLFNESIRYNPGDPHLAKELSHKVVDLIMELEDLMPLPVRTRLEHPARTPEPYAGLMTPDPTPARSVRFAYKDSANQSSSFRSPLPPPPSVDNTPNINMPGGFSFDEPEFNNESFAQLLHAAPRAPEAQQPAPRAFEPIREKDPISQRLGSELQQAAQAQAAEPYSSYGPSWSRVSADLGPSNIIQGRRTRRPTRDAFHADQSEPSVESRYAHIHAAFAAVTRLHRSQLPPPAKNFYDLKNHEHKAGFQLAMEIEWEALRRKGTYIIIQEPSPANRKSQILPLKWVYTYKFDNDGLLIKHKARICVRGDLQPASEADNRSATLAARTLRLCLALAAAFNLEMKQFDAVNAFLHSPVLIFVRAARSTSALAADLYRLPKRAYISSTLTTETDCKKLDARNAKYRILERIGSHSYRLDVPKGVHDVFHVVLLRPASDNPFPSQRLTDYQPPAVLIPNEEGEPEAEWHVEQILQERQRKIGRGKRHEYLVKWTGYARPTWTEATLLEDTSALDNWLNRGQD</sequence>
<keyword evidence="17" id="KW-1185">Reference proteome</keyword>
<dbReference type="GO" id="GO:0015074">
    <property type="term" value="P:DNA integration"/>
    <property type="evidence" value="ECO:0007669"/>
    <property type="project" value="UniProtKB-KW"/>
</dbReference>
<keyword evidence="6" id="KW-0378">Hydrolase</keyword>
<dbReference type="GO" id="GO:0003677">
    <property type="term" value="F:DNA binding"/>
    <property type="evidence" value="ECO:0007669"/>
    <property type="project" value="UniProtKB-KW"/>
</dbReference>
<organism evidence="16 17">
    <name type="scientific">Blastomyces percursus</name>
    <dbReference type="NCBI Taxonomy" id="1658174"/>
    <lineage>
        <taxon>Eukaryota</taxon>
        <taxon>Fungi</taxon>
        <taxon>Dikarya</taxon>
        <taxon>Ascomycota</taxon>
        <taxon>Pezizomycotina</taxon>
        <taxon>Eurotiomycetes</taxon>
        <taxon>Eurotiomycetidae</taxon>
        <taxon>Onygenales</taxon>
        <taxon>Ajellomycetaceae</taxon>
        <taxon>Blastomyces</taxon>
    </lineage>
</organism>
<keyword evidence="10" id="KW-0239">DNA-directed DNA polymerase</keyword>
<dbReference type="OrthoDB" id="4501190at2759"/>
<feature type="region of interest" description="Disordered" evidence="14">
    <location>
        <begin position="118"/>
        <end position="165"/>
    </location>
</feature>
<dbReference type="Gene3D" id="2.40.50.40">
    <property type="match status" value="1"/>
</dbReference>
<feature type="domain" description="Chromo" evidence="15">
    <location>
        <begin position="938"/>
        <end position="992"/>
    </location>
</feature>
<dbReference type="GO" id="GO:0004519">
    <property type="term" value="F:endonuclease activity"/>
    <property type="evidence" value="ECO:0007669"/>
    <property type="project" value="UniProtKB-KW"/>
</dbReference>
<comment type="caution">
    <text evidence="16">The sequence shown here is derived from an EMBL/GenBank/DDBJ whole genome shotgun (WGS) entry which is preliminary data.</text>
</comment>
<dbReference type="PANTHER" id="PTHR42648">
    <property type="entry name" value="TRANSPOSASE, PUTATIVE-RELATED"/>
    <property type="match status" value="1"/>
</dbReference>
<evidence type="ECO:0000256" key="9">
    <source>
        <dbReference type="ARBA" id="ARBA00022918"/>
    </source>
</evidence>
<dbReference type="InterPro" id="IPR056924">
    <property type="entry name" value="SH3_Tf2-1"/>
</dbReference>
<evidence type="ECO:0000256" key="5">
    <source>
        <dbReference type="ARBA" id="ARBA00022759"/>
    </source>
</evidence>
<dbReference type="Pfam" id="PF07727">
    <property type="entry name" value="RVT_2"/>
    <property type="match status" value="1"/>
</dbReference>
<dbReference type="GO" id="GO:0003887">
    <property type="term" value="F:DNA-directed DNA polymerase activity"/>
    <property type="evidence" value="ECO:0007669"/>
    <property type="project" value="UniProtKB-KW"/>
</dbReference>
<dbReference type="GO" id="GO:0006338">
    <property type="term" value="P:chromatin remodeling"/>
    <property type="evidence" value="ECO:0007669"/>
    <property type="project" value="UniProtKB-ARBA"/>
</dbReference>
<feature type="region of interest" description="Disordered" evidence="14">
    <location>
        <begin position="658"/>
        <end position="680"/>
    </location>
</feature>
<dbReference type="InterPro" id="IPR016197">
    <property type="entry name" value="Chromo-like_dom_sf"/>
</dbReference>
<dbReference type="InterPro" id="IPR013103">
    <property type="entry name" value="RVT_2"/>
</dbReference>
<dbReference type="Pfam" id="PF00385">
    <property type="entry name" value="Chromo"/>
    <property type="match status" value="1"/>
</dbReference>
<dbReference type="InterPro" id="IPR039537">
    <property type="entry name" value="Retrotran_Ty1/copia-like"/>
</dbReference>
<name>A0A1J9RAU2_9EURO</name>
<keyword evidence="7" id="KW-0460">Magnesium</keyword>
<dbReference type="GO" id="GO:0003964">
    <property type="term" value="F:RNA-directed DNA polymerase activity"/>
    <property type="evidence" value="ECO:0007669"/>
    <property type="project" value="UniProtKB-KW"/>
</dbReference>
<reference evidence="16 17" key="1">
    <citation type="submission" date="2015-08" db="EMBL/GenBank/DDBJ databases">
        <title>Emmonsia species relationships and genome sequence.</title>
        <authorList>
            <person name="Cuomo C.A."/>
            <person name="Schwartz I.S."/>
            <person name="Kenyon C."/>
            <person name="De Hoog G.S."/>
            <person name="Govender N.P."/>
            <person name="Botha A."/>
            <person name="Moreno L."/>
            <person name="De Vries M."/>
            <person name="Munoz J.F."/>
            <person name="Stielow J.B."/>
        </authorList>
    </citation>
    <scope>NUCLEOTIDE SEQUENCE [LARGE SCALE GENOMIC DNA]</scope>
    <source>
        <strain evidence="16 17">EI222</strain>
    </source>
</reference>
<dbReference type="SUPFAM" id="SSF54160">
    <property type="entry name" value="Chromo domain-like"/>
    <property type="match status" value="1"/>
</dbReference>
<evidence type="ECO:0000256" key="13">
    <source>
        <dbReference type="ARBA" id="ARBA00023268"/>
    </source>
</evidence>
<proteinExistence type="predicted"/>
<evidence type="ECO:0000256" key="1">
    <source>
        <dbReference type="ARBA" id="ARBA00011353"/>
    </source>
</evidence>
<keyword evidence="13" id="KW-0511">Multifunctional enzyme</keyword>
<keyword evidence="2" id="KW-0548">Nucleotidyltransferase</keyword>
<keyword evidence="11" id="KW-0238">DNA-binding</keyword>